<dbReference type="SUPFAM" id="SSF53474">
    <property type="entry name" value="alpha/beta-Hydrolases"/>
    <property type="match status" value="1"/>
</dbReference>
<dbReference type="AlphaFoldDB" id="A0AAF0EM83"/>
<keyword evidence="3" id="KW-0812">Transmembrane</keyword>
<keyword evidence="5" id="KW-1185">Reference proteome</keyword>
<name>A0AAF0EM83_9BASI</name>
<dbReference type="EMBL" id="CP119892">
    <property type="protein sequence ID" value="WFD25291.1"/>
    <property type="molecule type" value="Genomic_DNA"/>
</dbReference>
<evidence type="ECO:0000256" key="1">
    <source>
        <dbReference type="ARBA" id="ARBA00047591"/>
    </source>
</evidence>
<evidence type="ECO:0000256" key="2">
    <source>
        <dbReference type="ARBA" id="ARBA00048461"/>
    </source>
</evidence>
<reference evidence="4" key="1">
    <citation type="submission" date="2023-03" db="EMBL/GenBank/DDBJ databases">
        <title>Mating type loci evolution in Malassezia.</title>
        <authorList>
            <person name="Coelho M.A."/>
        </authorList>
    </citation>
    <scope>NUCLEOTIDE SEQUENCE</scope>
    <source>
        <strain evidence="4">CBS 9557</strain>
    </source>
</reference>
<protein>
    <recommendedName>
        <fullName evidence="6">Alpha/beta hydrolase family protein</fullName>
    </recommendedName>
</protein>
<dbReference type="PANTHER" id="PTHR37471">
    <property type="entry name" value="UNNAMED PRODUCT"/>
    <property type="match status" value="1"/>
</dbReference>
<proteinExistence type="predicted"/>
<organism evidence="4 5">
    <name type="scientific">Malassezia nana</name>
    <dbReference type="NCBI Taxonomy" id="180528"/>
    <lineage>
        <taxon>Eukaryota</taxon>
        <taxon>Fungi</taxon>
        <taxon>Dikarya</taxon>
        <taxon>Basidiomycota</taxon>
        <taxon>Ustilaginomycotina</taxon>
        <taxon>Malasseziomycetes</taxon>
        <taxon>Malasseziales</taxon>
        <taxon>Malasseziaceae</taxon>
        <taxon>Malassezia</taxon>
    </lineage>
</organism>
<dbReference type="InterPro" id="IPR029058">
    <property type="entry name" value="AB_hydrolase_fold"/>
</dbReference>
<evidence type="ECO:0008006" key="6">
    <source>
        <dbReference type="Google" id="ProtNLM"/>
    </source>
</evidence>
<evidence type="ECO:0000313" key="5">
    <source>
        <dbReference type="Proteomes" id="UP001213623"/>
    </source>
</evidence>
<evidence type="ECO:0000313" key="4">
    <source>
        <dbReference type="EMBL" id="WFD25291.1"/>
    </source>
</evidence>
<comment type="catalytic activity">
    <reaction evidence="1">
        <text>a diacylglycerol + H2O = a monoacylglycerol + a fatty acid + H(+)</text>
        <dbReference type="Rhea" id="RHEA:32731"/>
        <dbReference type="ChEBI" id="CHEBI:15377"/>
        <dbReference type="ChEBI" id="CHEBI:15378"/>
        <dbReference type="ChEBI" id="CHEBI:17408"/>
        <dbReference type="ChEBI" id="CHEBI:18035"/>
        <dbReference type="ChEBI" id="CHEBI:28868"/>
    </reaction>
</comment>
<feature type="transmembrane region" description="Helical" evidence="3">
    <location>
        <begin position="12"/>
        <end position="32"/>
    </location>
</feature>
<evidence type="ECO:0000256" key="3">
    <source>
        <dbReference type="SAM" id="Phobius"/>
    </source>
</evidence>
<dbReference type="PANTHER" id="PTHR37471:SF1">
    <property type="entry name" value="AB HYDROLASE-1 DOMAIN-CONTAINING PROTEIN"/>
    <property type="match status" value="1"/>
</dbReference>
<gene>
    <name evidence="4" type="ORF">MNAN1_000260</name>
</gene>
<accession>A0AAF0EM83</accession>
<comment type="catalytic activity">
    <reaction evidence="2">
        <text>a monoacylglycerol + H2O = glycerol + a fatty acid + H(+)</text>
        <dbReference type="Rhea" id="RHEA:15245"/>
        <dbReference type="ChEBI" id="CHEBI:15377"/>
        <dbReference type="ChEBI" id="CHEBI:15378"/>
        <dbReference type="ChEBI" id="CHEBI:17408"/>
        <dbReference type="ChEBI" id="CHEBI:17754"/>
        <dbReference type="ChEBI" id="CHEBI:28868"/>
    </reaction>
</comment>
<keyword evidence="3" id="KW-1133">Transmembrane helix</keyword>
<keyword evidence="3" id="KW-0472">Membrane</keyword>
<dbReference type="Proteomes" id="UP001213623">
    <property type="component" value="Chromosome 1"/>
</dbReference>
<feature type="transmembrane region" description="Helical" evidence="3">
    <location>
        <begin position="77"/>
        <end position="94"/>
    </location>
</feature>
<sequence length="540" mass="62119">MGALLRRQPPKAVAQLIVLILWGLVPLSWLYVLAFVGVRAYYAHSATELVRLLFSGRWPSALGSRPRLVRVLSKRRFFVWALLETCFSTYYRILARRIQVRQASHALTRQLVVRAVTSSLTDGLNAQEREELVRYGGKEEMPSLTKALPYNDPRAVQFRYEMAGWFLGVPAEHISRRDVQDWLAWSLFGQFYDELQLEDGTDGEKMRVVEHTVELFAARRGLPFPEDVQLTPYEAKHKRVMMLTLDPVHVHTRPLLLYVGTFMLNRMALGVLHCLGLRRRWIHDVPYLVYIPRGWTPAQSARGDAPLPAVLLHGLGFGVIQYSTVLYELLRPGGRPSPRPLLVPLQPWMSYEFFSPRFLRPWQSREASTLMMQMLHRHGMDECGVAILSHSMGTILHTWLLRAWGSKMVRRSLFVDPVCFQLWAPHICYRFLYKPTDSFIEYVLRYFVARELGTANLLMRHFDWSANVLLTDDMPHEKDHVRIYLGGADTVVKASSVMQCLARAGLEDVIVHRPAFHHGEFLLGPNNMLPEIVQTLDSPV</sequence>